<reference evidence="2 3" key="1">
    <citation type="submission" date="2023-08" db="EMBL/GenBank/DDBJ databases">
        <title>Black Yeasts Isolated from many extreme environments.</title>
        <authorList>
            <person name="Coleine C."/>
            <person name="Stajich J.E."/>
            <person name="Selbmann L."/>
        </authorList>
    </citation>
    <scope>NUCLEOTIDE SEQUENCE [LARGE SCALE GENOMIC DNA]</scope>
    <source>
        <strain evidence="2 3">CCFEE 536</strain>
    </source>
</reference>
<dbReference type="Proteomes" id="UP001357485">
    <property type="component" value="Unassembled WGS sequence"/>
</dbReference>
<organism evidence="2 3">
    <name type="scientific">Cryomyces antarcticus</name>
    <dbReference type="NCBI Taxonomy" id="329879"/>
    <lineage>
        <taxon>Eukaryota</taxon>
        <taxon>Fungi</taxon>
        <taxon>Dikarya</taxon>
        <taxon>Ascomycota</taxon>
        <taxon>Pezizomycotina</taxon>
        <taxon>Dothideomycetes</taxon>
        <taxon>Dothideomycetes incertae sedis</taxon>
        <taxon>Cryomyces</taxon>
    </lineage>
</organism>
<gene>
    <name evidence="2" type="ORF">LTR16_005293</name>
</gene>
<feature type="compositionally biased region" description="Low complexity" evidence="1">
    <location>
        <begin position="1"/>
        <end position="19"/>
    </location>
</feature>
<evidence type="ECO:0008006" key="4">
    <source>
        <dbReference type="Google" id="ProtNLM"/>
    </source>
</evidence>
<feature type="region of interest" description="Disordered" evidence="1">
    <location>
        <begin position="1"/>
        <end position="38"/>
    </location>
</feature>
<evidence type="ECO:0000256" key="1">
    <source>
        <dbReference type="SAM" id="MobiDB-lite"/>
    </source>
</evidence>
<name>A0ABR0M5J2_9PEZI</name>
<keyword evidence="3" id="KW-1185">Reference proteome</keyword>
<accession>A0ABR0M5J2</accession>
<evidence type="ECO:0000313" key="2">
    <source>
        <dbReference type="EMBL" id="KAK5284020.1"/>
    </source>
</evidence>
<dbReference type="EMBL" id="JAVRRA010000831">
    <property type="protein sequence ID" value="KAK5284020.1"/>
    <property type="molecule type" value="Genomic_DNA"/>
</dbReference>
<evidence type="ECO:0000313" key="3">
    <source>
        <dbReference type="Proteomes" id="UP001357485"/>
    </source>
</evidence>
<feature type="non-terminal residue" evidence="2">
    <location>
        <position position="1"/>
    </location>
</feature>
<feature type="region of interest" description="Disordered" evidence="1">
    <location>
        <begin position="211"/>
        <end position="248"/>
    </location>
</feature>
<sequence length="248" mass="27940">VWRTETQGTQGTQETQTTGPYGGMQRKPSVFTPQNSGLSLQTSPQSLLAPTADNNYLGFCKGAWKMQNGDKHAMKRLTEFNDGWSQSKVYYLACSSSKCAFAGRLPPEKANKVWISSSKGIRFRWTFLAKSHVPQKKVQEEQYVYQCMICAFQGRRSPNLAGTDTLLEHISRHRGEDLDKVVLYNTKCITGRIASDEEEFDINLEPLKDSEISRRDSFRPTSLVPDSDPRATSSSYGTPMPNEPWNEP</sequence>
<protein>
    <recommendedName>
        <fullName evidence="4">BED-type domain-containing protein</fullName>
    </recommendedName>
</protein>
<comment type="caution">
    <text evidence="2">The sequence shown here is derived from an EMBL/GenBank/DDBJ whole genome shotgun (WGS) entry which is preliminary data.</text>
</comment>
<proteinExistence type="predicted"/>